<organism evidence="2 3">
    <name type="scientific">Candidatus Yanofskybacteria bacterium RIFCSPHIGHO2_01_FULL_41_26</name>
    <dbReference type="NCBI Taxonomy" id="1802661"/>
    <lineage>
        <taxon>Bacteria</taxon>
        <taxon>Candidatus Yanofskyibacteriota</taxon>
    </lineage>
</organism>
<evidence type="ECO:0000259" key="1">
    <source>
        <dbReference type="PROSITE" id="PS51707"/>
    </source>
</evidence>
<dbReference type="InterPro" id="IPR023577">
    <property type="entry name" value="CYTH_domain"/>
</dbReference>
<name>A0A1F8EEN1_9BACT</name>
<gene>
    <name evidence="2" type="ORF">A2649_02260</name>
</gene>
<evidence type="ECO:0000313" key="2">
    <source>
        <dbReference type="EMBL" id="OGM98809.1"/>
    </source>
</evidence>
<evidence type="ECO:0000313" key="3">
    <source>
        <dbReference type="Proteomes" id="UP000176893"/>
    </source>
</evidence>
<dbReference type="STRING" id="1802661.A2649_02260"/>
<dbReference type="InterPro" id="IPR033469">
    <property type="entry name" value="CYTH-like_dom_sf"/>
</dbReference>
<proteinExistence type="predicted"/>
<dbReference type="PROSITE" id="PS51707">
    <property type="entry name" value="CYTH"/>
    <property type="match status" value="1"/>
</dbReference>
<dbReference type="EMBL" id="MGJB01000008">
    <property type="protein sequence ID" value="OGM98809.1"/>
    <property type="molecule type" value="Genomic_DNA"/>
</dbReference>
<dbReference type="SUPFAM" id="SSF55154">
    <property type="entry name" value="CYTH-like phosphatases"/>
    <property type="match status" value="1"/>
</dbReference>
<comment type="caution">
    <text evidence="2">The sequence shown here is derived from an EMBL/GenBank/DDBJ whole genome shotgun (WGS) entry which is preliminary data.</text>
</comment>
<feature type="domain" description="CYTH" evidence="1">
    <location>
        <begin position="270"/>
        <end position="440"/>
    </location>
</feature>
<dbReference type="InterPro" id="IPR027417">
    <property type="entry name" value="P-loop_NTPase"/>
</dbReference>
<dbReference type="AlphaFoldDB" id="A0A1F8EEN1"/>
<accession>A0A1F8EEN1</accession>
<dbReference type="Pfam" id="PF01928">
    <property type="entry name" value="CYTH"/>
    <property type="match status" value="1"/>
</dbReference>
<dbReference type="Proteomes" id="UP000176893">
    <property type="component" value="Unassembled WGS sequence"/>
</dbReference>
<protein>
    <recommendedName>
        <fullName evidence="1">CYTH domain-containing protein</fullName>
    </recommendedName>
</protein>
<sequence length="449" mass="51330">MEDLLVGPFSEAETSIILGLIFNTINVKFAKDEPVPKTILVDFFGTQKSMKTTVTGKIEQVFRRHKFRAFCPPETAEIKSVRNMLSDNSTIEQAKHLTGVQDYVLNLAQDPRCHVAIISRGLIDMLYWYEKGLRKGVYAPFHAERVRDQIYELLALNLVDAFFFFTCSVEVAMKREYEGALTQRRGSKMNEQDVAQTMDTYQFVLQGVRENVPELPIFHIDTSDMGVKEAGEEVLKYLLPTICSRFNVPVSRIMPLMPSLIRRHANRSPHFEEQVKFVGHPDESEIYKNGWCFVVEYHQDDIYLSPKDDQPADPLGEVMRIRRDDNGLKFMYKGAQKDSLFSHRFPCSFSVDEAEVQQICKTYKTLAHLTKSRRCFELKSADRLFTLHLDEVEGLGKFSEFRVQGSSVDTSTKILLGLAGNLGFSLVSMLEGNYLSLSLNQKKHPKGCF</sequence>
<dbReference type="Gene3D" id="2.40.320.10">
    <property type="entry name" value="Hypothetical Protein Pfu-838710-001"/>
    <property type="match status" value="1"/>
</dbReference>
<dbReference type="SUPFAM" id="SSF52540">
    <property type="entry name" value="P-loop containing nucleoside triphosphate hydrolases"/>
    <property type="match status" value="1"/>
</dbReference>
<dbReference type="Gene3D" id="3.40.50.300">
    <property type="entry name" value="P-loop containing nucleotide triphosphate hydrolases"/>
    <property type="match status" value="1"/>
</dbReference>
<reference evidence="2 3" key="1">
    <citation type="journal article" date="2016" name="Nat. Commun.">
        <title>Thousands of microbial genomes shed light on interconnected biogeochemical processes in an aquifer system.</title>
        <authorList>
            <person name="Anantharaman K."/>
            <person name="Brown C.T."/>
            <person name="Hug L.A."/>
            <person name="Sharon I."/>
            <person name="Castelle C.J."/>
            <person name="Probst A.J."/>
            <person name="Thomas B.C."/>
            <person name="Singh A."/>
            <person name="Wilkins M.J."/>
            <person name="Karaoz U."/>
            <person name="Brodie E.L."/>
            <person name="Williams K.H."/>
            <person name="Hubbard S.S."/>
            <person name="Banfield J.F."/>
        </authorList>
    </citation>
    <scope>NUCLEOTIDE SEQUENCE [LARGE SCALE GENOMIC DNA]</scope>
</reference>